<keyword evidence="2" id="KW-1185">Reference proteome</keyword>
<protein>
    <submittedName>
        <fullName evidence="1">Uncharacterized protein</fullName>
    </submittedName>
</protein>
<gene>
    <name evidence="1" type="ORF">BDM02DRAFT_3155423</name>
</gene>
<evidence type="ECO:0000313" key="2">
    <source>
        <dbReference type="Proteomes" id="UP000886501"/>
    </source>
</evidence>
<sequence length="486" mass="55055">MSLDKNLFTLQFTPTPDDPNVIDLVDPSGIVHYRKHRVQGATYEINVYDPISGSLLITGASPNPVSRHKTLELFNPSIIVELKDVGKVSFRWSFKWENHDFEWKKDECYMIRKPDPPVLVAVTSEPPSRIRNGTVQILDYNLNRFDIADRKGLEIVLLTALFTFSDLNESYHTVSEGRPSQPRRSSSEAPPVPPKPEPRVGVERIAEMQAYKGEVNELVVEDEGEIKDYAGHGWNLLKDEAMLFISVRSATVENVPKVLLVVEEIKRLRHKAGTHCPVTLLLMFGMDEEGELYQYVIYEQAKPKGPKVIKLDDPGSKNTGVGNYTPPTSLTVHLSKIDMPELKPRATSQPPEKNIMKEWDKKKKSKEREKEKEKEEEREKPGKKDKRKEDEKKQKPSPPPPPVKLAKPSSSSSKPPPSPSYPNSPPIPYHSRPPPNTWVQYPSQYNQPPYQQQYGTLNTAAPPAPPPQLSSVVSNLMDRLDRLAKR</sequence>
<dbReference type="EMBL" id="MU118001">
    <property type="protein sequence ID" value="KAF9649205.1"/>
    <property type="molecule type" value="Genomic_DNA"/>
</dbReference>
<comment type="caution">
    <text evidence="1">The sequence shown here is derived from an EMBL/GenBank/DDBJ whole genome shotgun (WGS) entry which is preliminary data.</text>
</comment>
<reference evidence="1" key="2">
    <citation type="journal article" date="2020" name="Nat. Commun.">
        <title>Large-scale genome sequencing of mycorrhizal fungi provides insights into the early evolution of symbiotic traits.</title>
        <authorList>
            <person name="Miyauchi S."/>
            <person name="Kiss E."/>
            <person name="Kuo A."/>
            <person name="Drula E."/>
            <person name="Kohler A."/>
            <person name="Sanchez-Garcia M."/>
            <person name="Morin E."/>
            <person name="Andreopoulos B."/>
            <person name="Barry K.W."/>
            <person name="Bonito G."/>
            <person name="Buee M."/>
            <person name="Carver A."/>
            <person name="Chen C."/>
            <person name="Cichocki N."/>
            <person name="Clum A."/>
            <person name="Culley D."/>
            <person name="Crous P.W."/>
            <person name="Fauchery L."/>
            <person name="Girlanda M."/>
            <person name="Hayes R.D."/>
            <person name="Keri Z."/>
            <person name="LaButti K."/>
            <person name="Lipzen A."/>
            <person name="Lombard V."/>
            <person name="Magnuson J."/>
            <person name="Maillard F."/>
            <person name="Murat C."/>
            <person name="Nolan M."/>
            <person name="Ohm R.A."/>
            <person name="Pangilinan J."/>
            <person name="Pereira M.F."/>
            <person name="Perotto S."/>
            <person name="Peter M."/>
            <person name="Pfister S."/>
            <person name="Riley R."/>
            <person name="Sitrit Y."/>
            <person name="Stielow J.B."/>
            <person name="Szollosi G."/>
            <person name="Zifcakova L."/>
            <person name="Stursova M."/>
            <person name="Spatafora J.W."/>
            <person name="Tedersoo L."/>
            <person name="Vaario L.M."/>
            <person name="Yamada A."/>
            <person name="Yan M."/>
            <person name="Wang P."/>
            <person name="Xu J."/>
            <person name="Bruns T."/>
            <person name="Baldrian P."/>
            <person name="Vilgalys R."/>
            <person name="Dunand C."/>
            <person name="Henrissat B."/>
            <person name="Grigoriev I.V."/>
            <person name="Hibbett D."/>
            <person name="Nagy L.G."/>
            <person name="Martin F.M."/>
        </authorList>
    </citation>
    <scope>NUCLEOTIDE SEQUENCE</scope>
    <source>
        <strain evidence="1">P2</strain>
    </source>
</reference>
<accession>A0ACB6ZHD2</accession>
<reference evidence="1" key="1">
    <citation type="submission" date="2019-10" db="EMBL/GenBank/DDBJ databases">
        <authorList>
            <consortium name="DOE Joint Genome Institute"/>
            <person name="Kuo A."/>
            <person name="Miyauchi S."/>
            <person name="Kiss E."/>
            <person name="Drula E."/>
            <person name="Kohler A."/>
            <person name="Sanchez-Garcia M."/>
            <person name="Andreopoulos B."/>
            <person name="Barry K.W."/>
            <person name="Bonito G."/>
            <person name="Buee M."/>
            <person name="Carver A."/>
            <person name="Chen C."/>
            <person name="Cichocki N."/>
            <person name="Clum A."/>
            <person name="Culley D."/>
            <person name="Crous P.W."/>
            <person name="Fauchery L."/>
            <person name="Girlanda M."/>
            <person name="Hayes R."/>
            <person name="Keri Z."/>
            <person name="Labutti K."/>
            <person name="Lipzen A."/>
            <person name="Lombard V."/>
            <person name="Magnuson J."/>
            <person name="Maillard F."/>
            <person name="Morin E."/>
            <person name="Murat C."/>
            <person name="Nolan M."/>
            <person name="Ohm R."/>
            <person name="Pangilinan J."/>
            <person name="Pereira M."/>
            <person name="Perotto S."/>
            <person name="Peter M."/>
            <person name="Riley R."/>
            <person name="Sitrit Y."/>
            <person name="Stielow B."/>
            <person name="Szollosi G."/>
            <person name="Zifcakova L."/>
            <person name="Stursova M."/>
            <person name="Spatafora J.W."/>
            <person name="Tedersoo L."/>
            <person name="Vaario L.-M."/>
            <person name="Yamada A."/>
            <person name="Yan M."/>
            <person name="Wang P."/>
            <person name="Xu J."/>
            <person name="Bruns T."/>
            <person name="Baldrian P."/>
            <person name="Vilgalys R."/>
            <person name="Henrissat B."/>
            <person name="Grigoriev I.V."/>
            <person name="Hibbett D."/>
            <person name="Nagy L.G."/>
            <person name="Martin F.M."/>
        </authorList>
    </citation>
    <scope>NUCLEOTIDE SEQUENCE</scope>
    <source>
        <strain evidence="1">P2</strain>
    </source>
</reference>
<organism evidence="1 2">
    <name type="scientific">Thelephora ganbajun</name>
    <name type="common">Ganba fungus</name>
    <dbReference type="NCBI Taxonomy" id="370292"/>
    <lineage>
        <taxon>Eukaryota</taxon>
        <taxon>Fungi</taxon>
        <taxon>Dikarya</taxon>
        <taxon>Basidiomycota</taxon>
        <taxon>Agaricomycotina</taxon>
        <taxon>Agaricomycetes</taxon>
        <taxon>Thelephorales</taxon>
        <taxon>Thelephoraceae</taxon>
        <taxon>Thelephora</taxon>
    </lineage>
</organism>
<dbReference type="Proteomes" id="UP000886501">
    <property type="component" value="Unassembled WGS sequence"/>
</dbReference>
<name>A0ACB6ZHD2_THEGA</name>
<proteinExistence type="predicted"/>
<evidence type="ECO:0000313" key="1">
    <source>
        <dbReference type="EMBL" id="KAF9649205.1"/>
    </source>
</evidence>